<comment type="caution">
    <text evidence="2">The sequence shown here is derived from an EMBL/GenBank/DDBJ whole genome shotgun (WGS) entry which is preliminary data.</text>
</comment>
<dbReference type="Proteomes" id="UP000198940">
    <property type="component" value="Unassembled WGS sequence"/>
</dbReference>
<proteinExistence type="predicted"/>
<dbReference type="Proteomes" id="UP000184031">
    <property type="component" value="Unassembled WGS sequence"/>
</dbReference>
<accession>A0A1M6S2Z1</accession>
<name>A0A1M6S2Z1_9FLAO</name>
<reference evidence="2 3" key="1">
    <citation type="submission" date="2016-11" db="EMBL/GenBank/DDBJ databases">
        <authorList>
            <person name="Varghese N."/>
            <person name="Submissions S."/>
        </authorList>
    </citation>
    <scope>NUCLEOTIDE SEQUENCE [LARGE SCALE GENOMIC DNA]</scope>
    <source>
        <strain evidence="2 3">CGMCC 1.12174</strain>
        <strain evidence="1 4">DSM 26351</strain>
    </source>
</reference>
<gene>
    <name evidence="1" type="ORF">SAMN04487891_102283</name>
    <name evidence="2" type="ORF">SAMN05216293_0962</name>
</gene>
<evidence type="ECO:0000313" key="3">
    <source>
        <dbReference type="Proteomes" id="UP000184031"/>
    </source>
</evidence>
<evidence type="ECO:0000313" key="4">
    <source>
        <dbReference type="Proteomes" id="UP000198940"/>
    </source>
</evidence>
<dbReference type="STRING" id="1055723.SAMN05216293_0962"/>
<organism evidence="2 3">
    <name type="scientific">Flagellimonas taeanensis</name>
    <dbReference type="NCBI Taxonomy" id="1005926"/>
    <lineage>
        <taxon>Bacteria</taxon>
        <taxon>Pseudomonadati</taxon>
        <taxon>Bacteroidota</taxon>
        <taxon>Flavobacteriia</taxon>
        <taxon>Flavobacteriales</taxon>
        <taxon>Flavobacteriaceae</taxon>
        <taxon>Flagellimonas</taxon>
    </lineage>
</organism>
<keyword evidence="4" id="KW-1185">Reference proteome</keyword>
<protein>
    <recommendedName>
        <fullName evidence="5">Methyltransferase domain-containing protein</fullName>
    </recommendedName>
</protein>
<dbReference type="EMBL" id="FOKU01000002">
    <property type="protein sequence ID" value="SFB77582.1"/>
    <property type="molecule type" value="Genomic_DNA"/>
</dbReference>
<dbReference type="AlphaFoldDB" id="A0A1M6S2Z1"/>
<evidence type="ECO:0008006" key="5">
    <source>
        <dbReference type="Google" id="ProtNLM"/>
    </source>
</evidence>
<evidence type="ECO:0000313" key="2">
    <source>
        <dbReference type="EMBL" id="SHK38878.1"/>
    </source>
</evidence>
<dbReference type="EMBL" id="FRAT01000002">
    <property type="protein sequence ID" value="SHK38878.1"/>
    <property type="molecule type" value="Genomic_DNA"/>
</dbReference>
<dbReference type="OrthoDB" id="5464618at2"/>
<evidence type="ECO:0000313" key="1">
    <source>
        <dbReference type="EMBL" id="SFB77582.1"/>
    </source>
</evidence>
<sequence length="166" mass="19395">MFFKLFSYVKFLFKSTNAHGVHSPFVFQYVTQCLYVRKRCHRDKSINILLKSIAYFKANNIHLTHNAPVQKIVGHVFPNVHFDTEPSDIIYTDLLDTARFEELLSKGKLHNDSMVLMEGIHQNEKKIEAWKTLIASPKITVSIDMFHCGAIFIRKEQVKEHFTIRI</sequence>